<name>A0A550CG48_9AGAR</name>
<organism evidence="1 2">
    <name type="scientific">Schizophyllum amplum</name>
    <dbReference type="NCBI Taxonomy" id="97359"/>
    <lineage>
        <taxon>Eukaryota</taxon>
        <taxon>Fungi</taxon>
        <taxon>Dikarya</taxon>
        <taxon>Basidiomycota</taxon>
        <taxon>Agaricomycotina</taxon>
        <taxon>Agaricomycetes</taxon>
        <taxon>Agaricomycetidae</taxon>
        <taxon>Agaricales</taxon>
        <taxon>Schizophyllaceae</taxon>
        <taxon>Schizophyllum</taxon>
    </lineage>
</organism>
<proteinExistence type="predicted"/>
<dbReference type="EMBL" id="VDMD01000008">
    <property type="protein sequence ID" value="TRM63773.1"/>
    <property type="molecule type" value="Genomic_DNA"/>
</dbReference>
<protein>
    <submittedName>
        <fullName evidence="1">Uncharacterized protein</fullName>
    </submittedName>
</protein>
<sequence>MKRSEQAVCAPGAWEGKRSAPDDTPVYRLPYEILSEIFLTFLSGAPKQKWIRLASSTIACVCAVWRAAALNTPQLWLHINWLDVCNTPQLIHAQLLRSRGLPIHLIAIAFNGRDDQQLIKAPLTNLGVCLPRCKSLTLRITYQFLARIPPLDLPFLRNVHLTIRRRLPRQSALDFLAHAPQLRRLSIKTSSDGLLKTVRLAERPTVTTLVLSLTDAHPIIFYLRLIGDCASTLEQLFIDTQARCDEVGQVSHPKTHRYTLLPRLTRADLSSYTHLLLRFITAPCLNHISLSRTNLSQKGGDPFASLLPFLGSANVVETLELRSVWMSPHFLPCVKKLGGVTALMVEENPDSKPLMSVEMMRRMIAWDDDSAPLFPQLDSICVRYGAAYDMPDMLSGLWFDFAVSRTEDKVCEGSGVAVKLLHDYDLDFSWG</sequence>
<gene>
    <name evidence="1" type="ORF">BD626DRAFT_492664</name>
</gene>
<dbReference type="OrthoDB" id="2886770at2759"/>
<evidence type="ECO:0000313" key="2">
    <source>
        <dbReference type="Proteomes" id="UP000320762"/>
    </source>
</evidence>
<reference evidence="1 2" key="1">
    <citation type="journal article" date="2019" name="New Phytol.">
        <title>Comparative genomics reveals unique wood-decay strategies and fruiting body development in the Schizophyllaceae.</title>
        <authorList>
            <person name="Almasi E."/>
            <person name="Sahu N."/>
            <person name="Krizsan K."/>
            <person name="Balint B."/>
            <person name="Kovacs G.M."/>
            <person name="Kiss B."/>
            <person name="Cseklye J."/>
            <person name="Drula E."/>
            <person name="Henrissat B."/>
            <person name="Nagy I."/>
            <person name="Chovatia M."/>
            <person name="Adam C."/>
            <person name="LaButti K."/>
            <person name="Lipzen A."/>
            <person name="Riley R."/>
            <person name="Grigoriev I.V."/>
            <person name="Nagy L.G."/>
        </authorList>
    </citation>
    <scope>NUCLEOTIDE SEQUENCE [LARGE SCALE GENOMIC DNA]</scope>
    <source>
        <strain evidence="1 2">NL-1724</strain>
    </source>
</reference>
<dbReference type="AlphaFoldDB" id="A0A550CG48"/>
<dbReference type="Proteomes" id="UP000320762">
    <property type="component" value="Unassembled WGS sequence"/>
</dbReference>
<evidence type="ECO:0000313" key="1">
    <source>
        <dbReference type="EMBL" id="TRM63773.1"/>
    </source>
</evidence>
<accession>A0A550CG48</accession>
<keyword evidence="2" id="KW-1185">Reference proteome</keyword>
<comment type="caution">
    <text evidence="1">The sequence shown here is derived from an EMBL/GenBank/DDBJ whole genome shotgun (WGS) entry which is preliminary data.</text>
</comment>